<dbReference type="InterPro" id="IPR004547">
    <property type="entry name" value="Glucosamine6P_isomerase"/>
</dbReference>
<dbReference type="InterPro" id="IPR037171">
    <property type="entry name" value="NagB/RpiA_transferase-like"/>
</dbReference>
<name>A0ABS3BPJ0_9BACT</name>
<evidence type="ECO:0000259" key="1">
    <source>
        <dbReference type="Pfam" id="PF01182"/>
    </source>
</evidence>
<dbReference type="Pfam" id="PF01182">
    <property type="entry name" value="Glucosamine_iso"/>
    <property type="match status" value="1"/>
</dbReference>
<dbReference type="EMBL" id="JAFKCW010000002">
    <property type="protein sequence ID" value="MBN7800734.1"/>
    <property type="molecule type" value="Genomic_DNA"/>
</dbReference>
<protein>
    <submittedName>
        <fullName evidence="2">Glucosamine-6-phosphate deaminase</fullName>
    </submittedName>
</protein>
<proteinExistence type="predicted"/>
<dbReference type="PROSITE" id="PS01161">
    <property type="entry name" value="GLC_GALNAC_ISOMERASE"/>
    <property type="match status" value="1"/>
</dbReference>
<gene>
    <name evidence="2" type="ORF">J0A67_07670</name>
</gene>
<dbReference type="PANTHER" id="PTHR11280:SF6">
    <property type="entry name" value="GLUCOSAMINE-6-PHOSPHATE ISOMERASE NAGB"/>
    <property type="match status" value="1"/>
</dbReference>
<dbReference type="InterPro" id="IPR006148">
    <property type="entry name" value="Glc/Gal-6P_isomerase"/>
</dbReference>
<keyword evidence="3" id="KW-1185">Reference proteome</keyword>
<evidence type="ECO:0000313" key="2">
    <source>
        <dbReference type="EMBL" id="MBN7800734.1"/>
    </source>
</evidence>
<dbReference type="SUPFAM" id="SSF100950">
    <property type="entry name" value="NagB/RpiA/CoA transferase-like"/>
    <property type="match status" value="1"/>
</dbReference>
<dbReference type="PANTHER" id="PTHR11280">
    <property type="entry name" value="GLUCOSAMINE-6-PHOSPHATE ISOMERASE"/>
    <property type="match status" value="1"/>
</dbReference>
<dbReference type="CDD" id="cd01399">
    <property type="entry name" value="GlcN6P_deaminase"/>
    <property type="match status" value="1"/>
</dbReference>
<accession>A0ABS3BPJ0</accession>
<feature type="domain" description="Glucosamine/galactosamine-6-phosphate isomerase" evidence="1">
    <location>
        <begin position="21"/>
        <end position="225"/>
    </location>
</feature>
<dbReference type="Gene3D" id="3.40.50.1360">
    <property type="match status" value="1"/>
</dbReference>
<dbReference type="InterPro" id="IPR018321">
    <property type="entry name" value="Glucosamine6P_isomerase_CS"/>
</dbReference>
<sequence length="245" mass="27396">MHIDISSNPGDLGRKAGSVGAYFIRQAIQDRGFANIILATGTSQFETLNQLLLEKDLAWEKVTVFHLDEYIGLPMTHPASFRKYLKERFFDKVKLRNYHLIDGENDPESECKRLSRLILEHPIDVAFVGIGENGHLAFNDPPADFDTEKPYLVVSLDDACRKQQLGEGWFADLDSVPQWAISMSIKQILKSKSIICSVPDQRKAQAVQACLQGGVSNLHPASILQTHPNCEIFLDQESSSLLSTI</sequence>
<dbReference type="RefSeq" id="WP_206568732.1">
    <property type="nucleotide sequence ID" value="NZ_JAFKCW010000002.1"/>
</dbReference>
<organism evidence="2 3">
    <name type="scientific">Algoriphagus aestuariicola</name>
    <dbReference type="NCBI Taxonomy" id="1852016"/>
    <lineage>
        <taxon>Bacteria</taxon>
        <taxon>Pseudomonadati</taxon>
        <taxon>Bacteroidota</taxon>
        <taxon>Cytophagia</taxon>
        <taxon>Cytophagales</taxon>
        <taxon>Cyclobacteriaceae</taxon>
        <taxon>Algoriphagus</taxon>
    </lineage>
</organism>
<comment type="caution">
    <text evidence="2">The sequence shown here is derived from an EMBL/GenBank/DDBJ whole genome shotgun (WGS) entry which is preliminary data.</text>
</comment>
<dbReference type="Proteomes" id="UP000664698">
    <property type="component" value="Unassembled WGS sequence"/>
</dbReference>
<evidence type="ECO:0000313" key="3">
    <source>
        <dbReference type="Proteomes" id="UP000664698"/>
    </source>
</evidence>
<reference evidence="2 3" key="1">
    <citation type="submission" date="2021-03" db="EMBL/GenBank/DDBJ databases">
        <title>novel species isolated from a fishpond in China.</title>
        <authorList>
            <person name="Lu H."/>
            <person name="Cai Z."/>
        </authorList>
    </citation>
    <scope>NUCLEOTIDE SEQUENCE [LARGE SCALE GENOMIC DNA]</scope>
    <source>
        <strain evidence="2 3">JCM 31546</strain>
    </source>
</reference>